<keyword evidence="4" id="KW-1185">Reference proteome</keyword>
<evidence type="ECO:0000256" key="2">
    <source>
        <dbReference type="ARBA" id="ARBA00023098"/>
    </source>
</evidence>
<dbReference type="InterPro" id="IPR039034">
    <property type="entry name" value="INPP4"/>
</dbReference>
<dbReference type="InterPro" id="IPR035892">
    <property type="entry name" value="C2_domain_sf"/>
</dbReference>
<dbReference type="SUPFAM" id="SSF49562">
    <property type="entry name" value="C2 domain (Calcium/lipid-binding domain, CaLB)"/>
    <property type="match status" value="1"/>
</dbReference>
<evidence type="ECO:0000256" key="1">
    <source>
        <dbReference type="ARBA" id="ARBA00022801"/>
    </source>
</evidence>
<proteinExistence type="predicted"/>
<dbReference type="EMBL" id="JAGFMF010011634">
    <property type="protein sequence ID" value="KAG8518381.1"/>
    <property type="molecule type" value="Genomic_DNA"/>
</dbReference>
<gene>
    <name evidence="3" type="ORF">J0S82_014923</name>
</gene>
<dbReference type="GO" id="GO:0005737">
    <property type="term" value="C:cytoplasm"/>
    <property type="evidence" value="ECO:0007669"/>
    <property type="project" value="TreeGrafter"/>
</dbReference>
<accession>A0A8J6ABC6</accession>
<keyword evidence="1" id="KW-0378">Hydrolase</keyword>
<protein>
    <submittedName>
        <fullName evidence="3">Inositol polyphosphate 4-phosphatase type II</fullName>
    </submittedName>
</protein>
<dbReference type="PANTHER" id="PTHR12187:SF3">
    <property type="entry name" value="INOSITOL POLYPHOSPHATE 4-PHOSPHATASE TYPE II"/>
    <property type="match status" value="1"/>
</dbReference>
<dbReference type="Proteomes" id="UP000700334">
    <property type="component" value="Unassembled WGS sequence"/>
</dbReference>
<name>A0A8J6ABC6_GALPY</name>
<dbReference type="Gene3D" id="2.60.40.150">
    <property type="entry name" value="C2 domain"/>
    <property type="match status" value="1"/>
</dbReference>
<sequence length="175" mass="19907">MEIKEEGTSEEGQHFLPTPQANATVDFQFTSIQKTPDEPQLEFILACRDLVAPVRDRKLNTLVQISVIHPSEQSLTRYSSTEVVEGTRDPLFLTGVTFPSEYPIYEETKIKLTVYDVKAKSHDTAAVWRWVLRQGKSATAAMRAPVLLVTWMSSRDMLVFSRRAGHRRHFETPGN</sequence>
<reference evidence="3" key="1">
    <citation type="journal article" date="2021" name="Evol. Appl.">
        <title>The genome of the Pyrenean desman and the effects of bottlenecks and inbreeding on the genomic landscape of an endangered species.</title>
        <authorList>
            <person name="Escoda L."/>
            <person name="Castresana J."/>
        </authorList>
    </citation>
    <scope>NUCLEOTIDE SEQUENCE</scope>
    <source>
        <strain evidence="3">IBE-C5619</strain>
    </source>
</reference>
<dbReference type="PANTHER" id="PTHR12187">
    <property type="entry name" value="AGAP000124-PA"/>
    <property type="match status" value="1"/>
</dbReference>
<dbReference type="GO" id="GO:0016316">
    <property type="term" value="F:phosphatidylinositol-3,4-bisphosphate 4-phosphatase activity"/>
    <property type="evidence" value="ECO:0007669"/>
    <property type="project" value="InterPro"/>
</dbReference>
<keyword evidence="2" id="KW-0443">Lipid metabolism</keyword>
<dbReference type="OrthoDB" id="159395at2759"/>
<comment type="caution">
    <text evidence="3">The sequence shown here is derived from an EMBL/GenBank/DDBJ whole genome shotgun (WGS) entry which is preliminary data.</text>
</comment>
<organism evidence="3 4">
    <name type="scientific">Galemys pyrenaicus</name>
    <name type="common">Iberian desman</name>
    <name type="synonym">Pyrenean desman</name>
    <dbReference type="NCBI Taxonomy" id="202257"/>
    <lineage>
        <taxon>Eukaryota</taxon>
        <taxon>Metazoa</taxon>
        <taxon>Chordata</taxon>
        <taxon>Craniata</taxon>
        <taxon>Vertebrata</taxon>
        <taxon>Euteleostomi</taxon>
        <taxon>Mammalia</taxon>
        <taxon>Eutheria</taxon>
        <taxon>Laurasiatheria</taxon>
        <taxon>Eulipotyphla</taxon>
        <taxon>Talpidae</taxon>
        <taxon>Galemys</taxon>
    </lineage>
</organism>
<evidence type="ECO:0000313" key="4">
    <source>
        <dbReference type="Proteomes" id="UP000700334"/>
    </source>
</evidence>
<dbReference type="AlphaFoldDB" id="A0A8J6ABC6"/>
<evidence type="ECO:0000313" key="3">
    <source>
        <dbReference type="EMBL" id="KAG8518381.1"/>
    </source>
</evidence>